<dbReference type="Pfam" id="PF08628">
    <property type="entry name" value="Nexin_C"/>
    <property type="match status" value="1"/>
</dbReference>
<evidence type="ECO:0000259" key="4">
    <source>
        <dbReference type="Pfam" id="PF08628"/>
    </source>
</evidence>
<sequence>MLSSNQRPSAPIRSKSCNAPNLSTSTNQRTQTTPLPGLTKSKSTIHLPLYRRILFPHDDPSSIIPKIVKYNNGCENEKELEFINEKLYNLIALALRGYILSWYSRFSSNRTLSPIINQKIVFPILHEIVTEVYNDPDKLCYLLLIDLPLILNLHIKTCKESKLSLEYVSTNNEEADDDLGRRYHSRLPLRSIEFNSQNREYEISSIYLTSLSNSIINHFIQNQDQDGNGSKTNLPDVEKLMIREVLSKSILNSIIRRLCENWFWYQLVLKILGDPSDGNFSNTLNNPDEKENIRYADEKHTESKFRSIDQIMIYWFHTILGIIFRIWNISVSILTLYSSSPREYNEKYQKCYEPLLSLFREILDIDGRRTWLKSFIWGIVELIVNLFGPILDRLLPHLIRIFILTPKNSIKIIVLIEKILFPDGYPSQSPPDPTFEEVVILRDKAERRLDELIPKYMKTILLHLYSKSTPKLTPASTLDMIENRSCNLHLIGMILNNLIATLVPDLVIPIYEEQTGSI</sequence>
<proteinExistence type="inferred from homology"/>
<accession>A0AAX4K5B0</accession>
<feature type="region of interest" description="Disordered" evidence="2">
    <location>
        <begin position="1"/>
        <end position="38"/>
    </location>
</feature>
<feature type="domain" description="Sorting nexin C-terminal" evidence="4">
    <location>
        <begin position="371"/>
        <end position="460"/>
    </location>
</feature>
<dbReference type="InterPro" id="IPR013937">
    <property type="entry name" value="Sorting_nexin_C"/>
</dbReference>
<feature type="domain" description="PXA" evidence="3">
    <location>
        <begin position="83"/>
        <end position="270"/>
    </location>
</feature>
<name>A0AAX4K5B0_9TREE</name>
<gene>
    <name evidence="5" type="ORF">L201_007868</name>
</gene>
<evidence type="ECO:0000256" key="2">
    <source>
        <dbReference type="SAM" id="MobiDB-lite"/>
    </source>
</evidence>
<dbReference type="Pfam" id="PF02194">
    <property type="entry name" value="PXA"/>
    <property type="match status" value="1"/>
</dbReference>
<protein>
    <recommendedName>
        <fullName evidence="7">PXA domain-containing protein</fullName>
    </recommendedName>
</protein>
<organism evidence="5 6">
    <name type="scientific">Kwoniella dendrophila CBS 6074</name>
    <dbReference type="NCBI Taxonomy" id="1295534"/>
    <lineage>
        <taxon>Eukaryota</taxon>
        <taxon>Fungi</taxon>
        <taxon>Dikarya</taxon>
        <taxon>Basidiomycota</taxon>
        <taxon>Agaricomycotina</taxon>
        <taxon>Tremellomycetes</taxon>
        <taxon>Tremellales</taxon>
        <taxon>Cryptococcaceae</taxon>
        <taxon>Kwoniella</taxon>
    </lineage>
</organism>
<dbReference type="PANTHER" id="PTHR22775:SF3">
    <property type="entry name" value="SORTING NEXIN-13"/>
    <property type="match status" value="1"/>
</dbReference>
<dbReference type="InterPro" id="IPR003114">
    <property type="entry name" value="Phox_assoc"/>
</dbReference>
<evidence type="ECO:0000313" key="5">
    <source>
        <dbReference type="EMBL" id="WWC92906.1"/>
    </source>
</evidence>
<keyword evidence="6" id="KW-1185">Reference proteome</keyword>
<reference evidence="5 6" key="1">
    <citation type="submission" date="2024-01" db="EMBL/GenBank/DDBJ databases">
        <title>Comparative genomics of Cryptococcus and Kwoniella reveals pathogenesis evolution and contrasting modes of karyotype evolution via chromosome fusion or intercentromeric recombination.</title>
        <authorList>
            <person name="Coelho M.A."/>
            <person name="David-Palma M."/>
            <person name="Shea T."/>
            <person name="Bowers K."/>
            <person name="McGinley-Smith S."/>
            <person name="Mohammad A.W."/>
            <person name="Gnirke A."/>
            <person name="Yurkov A.M."/>
            <person name="Nowrousian M."/>
            <person name="Sun S."/>
            <person name="Cuomo C.A."/>
            <person name="Heitman J."/>
        </authorList>
    </citation>
    <scope>NUCLEOTIDE SEQUENCE [LARGE SCALE GENOMIC DNA]</scope>
    <source>
        <strain evidence="5 6">CBS 6074</strain>
    </source>
</reference>
<dbReference type="PANTHER" id="PTHR22775">
    <property type="entry name" value="SORTING NEXIN"/>
    <property type="match status" value="1"/>
</dbReference>
<evidence type="ECO:0000313" key="6">
    <source>
        <dbReference type="Proteomes" id="UP001355207"/>
    </source>
</evidence>
<feature type="compositionally biased region" description="Polar residues" evidence="2">
    <location>
        <begin position="15"/>
        <end position="38"/>
    </location>
</feature>
<evidence type="ECO:0008006" key="7">
    <source>
        <dbReference type="Google" id="ProtNLM"/>
    </source>
</evidence>
<dbReference type="RefSeq" id="XP_066079668.1">
    <property type="nucleotide sequence ID" value="XM_066223571.1"/>
</dbReference>
<dbReference type="GO" id="GO:0035091">
    <property type="term" value="F:phosphatidylinositol binding"/>
    <property type="evidence" value="ECO:0007669"/>
    <property type="project" value="TreeGrafter"/>
</dbReference>
<comment type="similarity">
    <text evidence="1">Belongs to the sorting nexin family.</text>
</comment>
<dbReference type="Proteomes" id="UP001355207">
    <property type="component" value="Chromosome 11"/>
</dbReference>
<evidence type="ECO:0000256" key="1">
    <source>
        <dbReference type="ARBA" id="ARBA00010883"/>
    </source>
</evidence>
<dbReference type="GeneID" id="91098536"/>
<evidence type="ECO:0000259" key="3">
    <source>
        <dbReference type="Pfam" id="PF02194"/>
    </source>
</evidence>
<dbReference type="AlphaFoldDB" id="A0AAX4K5B0"/>
<dbReference type="EMBL" id="CP144108">
    <property type="protein sequence ID" value="WWC92906.1"/>
    <property type="molecule type" value="Genomic_DNA"/>
</dbReference>